<protein>
    <submittedName>
        <fullName evidence="1">TIGR02569 family protein</fullName>
    </submittedName>
</protein>
<accession>A0ABP9Q9T5</accession>
<reference evidence="2" key="1">
    <citation type="journal article" date="2019" name="Int. J. Syst. Evol. Microbiol.">
        <title>The Global Catalogue of Microorganisms (GCM) 10K type strain sequencing project: providing services to taxonomists for standard genome sequencing and annotation.</title>
        <authorList>
            <consortium name="The Broad Institute Genomics Platform"/>
            <consortium name="The Broad Institute Genome Sequencing Center for Infectious Disease"/>
            <person name="Wu L."/>
            <person name="Ma J."/>
        </authorList>
    </citation>
    <scope>NUCLEOTIDE SEQUENCE [LARGE SCALE GENOMIC DNA]</scope>
    <source>
        <strain evidence="2">JCM 18303</strain>
    </source>
</reference>
<dbReference type="NCBIfam" id="TIGR02569">
    <property type="entry name" value="TIGR02569_actnb"/>
    <property type="match status" value="1"/>
</dbReference>
<dbReference type="InterPro" id="IPR011009">
    <property type="entry name" value="Kinase-like_dom_sf"/>
</dbReference>
<sequence>MVVSTASVDIGALERVELPSHVRTAFGVRERDCRPIAFGGLDCWRCGDVVIRPVFDHAQTAWSSRVLDTLEVDGLRIARPVRASDGRWVVAGWSACQYVSGSPEGRYEELVAASLRLHAATASVRRPRLLDDRENLTGRADAAAWGERTINLDQATGGQLFDELAGMRRQLRLPAQVVHADLFGTVLFDGDAPPAVLDLVPFWRPVEWAAAVIVVDALAWGGADPGLVGAWSHLDGWPQVLLRALLFRLALHAQHPGATAESLRGLELAAEVIASRL</sequence>
<dbReference type="SUPFAM" id="SSF56112">
    <property type="entry name" value="Protein kinase-like (PK-like)"/>
    <property type="match status" value="1"/>
</dbReference>
<organism evidence="1 2">
    <name type="scientific">Pseudonocardia eucalypti</name>
    <dbReference type="NCBI Taxonomy" id="648755"/>
    <lineage>
        <taxon>Bacteria</taxon>
        <taxon>Bacillati</taxon>
        <taxon>Actinomycetota</taxon>
        <taxon>Actinomycetes</taxon>
        <taxon>Pseudonocardiales</taxon>
        <taxon>Pseudonocardiaceae</taxon>
        <taxon>Pseudonocardia</taxon>
    </lineage>
</organism>
<dbReference type="InterPro" id="IPR013402">
    <property type="entry name" value="CHP02569"/>
</dbReference>
<gene>
    <name evidence="1" type="ORF">GCM10023321_38920</name>
</gene>
<dbReference type="Proteomes" id="UP001428817">
    <property type="component" value="Unassembled WGS sequence"/>
</dbReference>
<proteinExistence type="predicted"/>
<dbReference type="EMBL" id="BAABJP010000015">
    <property type="protein sequence ID" value="GAA5158744.1"/>
    <property type="molecule type" value="Genomic_DNA"/>
</dbReference>
<keyword evidence="2" id="KW-1185">Reference proteome</keyword>
<name>A0ABP9Q9T5_9PSEU</name>
<comment type="caution">
    <text evidence="1">The sequence shown here is derived from an EMBL/GenBank/DDBJ whole genome shotgun (WGS) entry which is preliminary data.</text>
</comment>
<evidence type="ECO:0000313" key="2">
    <source>
        <dbReference type="Proteomes" id="UP001428817"/>
    </source>
</evidence>
<evidence type="ECO:0000313" key="1">
    <source>
        <dbReference type="EMBL" id="GAA5158744.1"/>
    </source>
</evidence>